<organism evidence="2 3">
    <name type="scientific">Mucilaginibacter rigui</name>
    <dbReference type="NCBI Taxonomy" id="534635"/>
    <lineage>
        <taxon>Bacteria</taxon>
        <taxon>Pseudomonadati</taxon>
        <taxon>Bacteroidota</taxon>
        <taxon>Sphingobacteriia</taxon>
        <taxon>Sphingobacteriales</taxon>
        <taxon>Sphingobacteriaceae</taxon>
        <taxon>Mucilaginibacter</taxon>
    </lineage>
</organism>
<comment type="caution">
    <text evidence="2">The sequence shown here is derived from an EMBL/GenBank/DDBJ whole genome shotgun (WGS) entry which is preliminary data.</text>
</comment>
<keyword evidence="3" id="KW-1185">Reference proteome</keyword>
<protein>
    <submittedName>
        <fullName evidence="2">Abortive infection family protein</fullName>
    </submittedName>
</protein>
<feature type="domain" description="Abortive infection protein-like C-terminal" evidence="1">
    <location>
        <begin position="293"/>
        <end position="368"/>
    </location>
</feature>
<evidence type="ECO:0000313" key="3">
    <source>
        <dbReference type="Proteomes" id="UP000618754"/>
    </source>
</evidence>
<name>A0ABR7X4B3_9SPHI</name>
<evidence type="ECO:0000313" key="2">
    <source>
        <dbReference type="EMBL" id="MBD1385422.1"/>
    </source>
</evidence>
<dbReference type="InterPro" id="IPR026001">
    <property type="entry name" value="Abi-like_C"/>
</dbReference>
<dbReference type="Proteomes" id="UP000618754">
    <property type="component" value="Unassembled WGS sequence"/>
</dbReference>
<evidence type="ECO:0000259" key="1">
    <source>
        <dbReference type="Pfam" id="PF14355"/>
    </source>
</evidence>
<reference evidence="2 3" key="1">
    <citation type="submission" date="2020-09" db="EMBL/GenBank/DDBJ databases">
        <title>Novel species of Mucilaginibacter isolated from a glacier on the Tibetan Plateau.</title>
        <authorList>
            <person name="Liu Q."/>
            <person name="Xin Y.-H."/>
        </authorList>
    </citation>
    <scope>NUCLEOTIDE SEQUENCE [LARGE SCALE GENOMIC DNA]</scope>
    <source>
        <strain evidence="2 3">CGMCC 1.13878</strain>
    </source>
</reference>
<dbReference type="Pfam" id="PF14355">
    <property type="entry name" value="Abi_C"/>
    <property type="match status" value="1"/>
</dbReference>
<dbReference type="RefSeq" id="WP_191175300.1">
    <property type="nucleotide sequence ID" value="NZ_JACWMW010000002.1"/>
</dbReference>
<dbReference type="EMBL" id="JACWMW010000002">
    <property type="protein sequence ID" value="MBD1385422.1"/>
    <property type="molecule type" value="Genomic_DNA"/>
</dbReference>
<accession>A0ABR7X4B3</accession>
<proteinExistence type="predicted"/>
<gene>
    <name evidence="2" type="ORF">IDJ75_09055</name>
</gene>
<sequence>MDIIAVLNPLYQDLLAIEYDGMMSNANFNRITNTLGVTDVYAEAVNDARKEKANDQYAWLIAGNSNEEILGHFLNKIFQKPHPEFQEKFTALLTDTLPILDYVPSITDILSDLSSIGFEKTYLDKITMAWQKNEHNYGKKVAYFQSLVITRGINRPVNDAHYAPLRADILNHHALKEYVPDYIVNNPQIQGFWEFIKGQGGYRLREAFIADTFEPLMKASQNILNVAHDTIFTKPHQNIDMAFIGHDWKKALNRLKDDPEAAITSARSLTETVCKYILDASHVEFDDSIDLIKLYTLTTKQLNLSPETHTEPIFKQILSGCFSIVGGLSGLRNKHSDAHGKKITNIKPSARHAELAVNIAGATCSFLLQTFEFRQEKIN</sequence>